<sequence>MNHYPPRHFGHYPQFMPSSNPGRISLDLHRYNFEKENHHPHQKRSNYCDSISNSSDDFDFDEMLTTTSEEMKSDYFLMDKKRKINYRQPSPENIFKSRIGPLTKFHSLSTIHTPNDSSDDELAFRKRKPPRALEMIKEISPILPVSSDRETELPPMMPLKMTKEFQPLQTSTTTSFYPHMMPKTNPRLTAPSTPRNLKFNLDDFRPGFVEKRRMAKPEHFGLPSQVARRYGSNGILYLKIAVSRRLTLRVQVRNAIFFLDPSQPINSFVAVEIKRKPTSSRKRLKPSRQRVYHEVSTRTVLNDNSPKYSEDLRLKLARESIEENNILSISVYSEIQHGNMNEKELIGCMAFPLKKMFEKIDGLCERRGRSRSSSADADTFTVAAGGYFLLGKERGSVSHLSESKISHRKYYDEIGGSSCSSSAVSSSPIKVSKICVLMTKK</sequence>
<protein>
    <submittedName>
        <fullName evidence="2">C2 domain-containing protein</fullName>
    </submittedName>
</protein>
<dbReference type="WBParaSite" id="JU765_v2.g20755.t1">
    <property type="protein sequence ID" value="JU765_v2.g20755.t1"/>
    <property type="gene ID" value="JU765_v2.g20755"/>
</dbReference>
<evidence type="ECO:0000313" key="1">
    <source>
        <dbReference type="Proteomes" id="UP000887576"/>
    </source>
</evidence>
<organism evidence="1 2">
    <name type="scientific">Panagrolaimus sp. JU765</name>
    <dbReference type="NCBI Taxonomy" id="591449"/>
    <lineage>
        <taxon>Eukaryota</taxon>
        <taxon>Metazoa</taxon>
        <taxon>Ecdysozoa</taxon>
        <taxon>Nematoda</taxon>
        <taxon>Chromadorea</taxon>
        <taxon>Rhabditida</taxon>
        <taxon>Tylenchina</taxon>
        <taxon>Panagrolaimomorpha</taxon>
        <taxon>Panagrolaimoidea</taxon>
        <taxon>Panagrolaimidae</taxon>
        <taxon>Panagrolaimus</taxon>
    </lineage>
</organism>
<accession>A0AC34QZK9</accession>
<dbReference type="Proteomes" id="UP000887576">
    <property type="component" value="Unplaced"/>
</dbReference>
<evidence type="ECO:0000313" key="2">
    <source>
        <dbReference type="WBParaSite" id="JU765_v2.g20755.t1"/>
    </source>
</evidence>
<reference evidence="2" key="1">
    <citation type="submission" date="2022-11" db="UniProtKB">
        <authorList>
            <consortium name="WormBaseParasite"/>
        </authorList>
    </citation>
    <scope>IDENTIFICATION</scope>
</reference>
<proteinExistence type="predicted"/>
<name>A0AC34QZK9_9BILA</name>